<evidence type="ECO:0000313" key="1">
    <source>
        <dbReference type="EMBL" id="KAI3729827.1"/>
    </source>
</evidence>
<sequence>MAPTPSFDLYRVTKPRTRLGPSLRQNVTLALADLDQLLGLNIPPKPTPTPVITSLEKEEHVDGAMNMETKAEVVKNRITRTKTRSKRKRNGSEQHKEEANVEHQEEPNMEEQEDHVGDEQEQPQIATRKKKKLSKEGISNYVKLKHLFSSSLAKNNYYAFAKKTGVPPKGFPQQLVLATPCIKAVIEELC</sequence>
<comment type="caution">
    <text evidence="1">The sequence shown here is derived from an EMBL/GenBank/DDBJ whole genome shotgun (WGS) entry which is preliminary data.</text>
</comment>
<accession>A0ACB9C662</accession>
<gene>
    <name evidence="1" type="ORF">L6452_18498</name>
</gene>
<reference evidence="1 2" key="2">
    <citation type="journal article" date="2022" name="Mol. Ecol. Resour.">
        <title>The genomes of chicory, endive, great burdock and yacon provide insights into Asteraceae paleo-polyploidization history and plant inulin production.</title>
        <authorList>
            <person name="Fan W."/>
            <person name="Wang S."/>
            <person name="Wang H."/>
            <person name="Wang A."/>
            <person name="Jiang F."/>
            <person name="Liu H."/>
            <person name="Zhao H."/>
            <person name="Xu D."/>
            <person name="Zhang Y."/>
        </authorList>
    </citation>
    <scope>NUCLEOTIDE SEQUENCE [LARGE SCALE GENOMIC DNA]</scope>
    <source>
        <strain evidence="2">cv. Niubang</strain>
    </source>
</reference>
<name>A0ACB9C662_ARCLA</name>
<keyword evidence="2" id="KW-1185">Reference proteome</keyword>
<reference evidence="2" key="1">
    <citation type="journal article" date="2022" name="Mol. Ecol. Resour.">
        <title>The genomes of chicory, endive, great burdock and yacon provide insights into Asteraceae palaeo-polyploidization history and plant inulin production.</title>
        <authorList>
            <person name="Fan W."/>
            <person name="Wang S."/>
            <person name="Wang H."/>
            <person name="Wang A."/>
            <person name="Jiang F."/>
            <person name="Liu H."/>
            <person name="Zhao H."/>
            <person name="Xu D."/>
            <person name="Zhang Y."/>
        </authorList>
    </citation>
    <scope>NUCLEOTIDE SEQUENCE [LARGE SCALE GENOMIC DNA]</scope>
    <source>
        <strain evidence="2">cv. Niubang</strain>
    </source>
</reference>
<dbReference type="EMBL" id="CM042051">
    <property type="protein sequence ID" value="KAI3729827.1"/>
    <property type="molecule type" value="Genomic_DNA"/>
</dbReference>
<organism evidence="1 2">
    <name type="scientific">Arctium lappa</name>
    <name type="common">Greater burdock</name>
    <name type="synonym">Lappa major</name>
    <dbReference type="NCBI Taxonomy" id="4217"/>
    <lineage>
        <taxon>Eukaryota</taxon>
        <taxon>Viridiplantae</taxon>
        <taxon>Streptophyta</taxon>
        <taxon>Embryophyta</taxon>
        <taxon>Tracheophyta</taxon>
        <taxon>Spermatophyta</taxon>
        <taxon>Magnoliopsida</taxon>
        <taxon>eudicotyledons</taxon>
        <taxon>Gunneridae</taxon>
        <taxon>Pentapetalae</taxon>
        <taxon>asterids</taxon>
        <taxon>campanulids</taxon>
        <taxon>Asterales</taxon>
        <taxon>Asteraceae</taxon>
        <taxon>Carduoideae</taxon>
        <taxon>Cardueae</taxon>
        <taxon>Arctiinae</taxon>
        <taxon>Arctium</taxon>
    </lineage>
</organism>
<evidence type="ECO:0000313" key="2">
    <source>
        <dbReference type="Proteomes" id="UP001055879"/>
    </source>
</evidence>
<proteinExistence type="predicted"/>
<dbReference type="Proteomes" id="UP001055879">
    <property type="component" value="Linkage Group LG05"/>
</dbReference>
<protein>
    <submittedName>
        <fullName evidence="1">Uncharacterized protein</fullName>
    </submittedName>
</protein>